<reference evidence="1 2" key="1">
    <citation type="submission" date="2011-09" db="EMBL/GenBank/DDBJ databases">
        <title>The draft genome of Methylobacterium extorquens DSM 13060.</title>
        <authorList>
            <consortium name="US DOE Joint Genome Institute (JGI-PGF)"/>
            <person name="Lucas S."/>
            <person name="Han J."/>
            <person name="Lapidus A."/>
            <person name="Cheng J.-F."/>
            <person name="Goodwin L."/>
            <person name="Pitluck S."/>
            <person name="Peters L."/>
            <person name="Land M.L."/>
            <person name="Hauser L."/>
            <person name="Koskimaki J."/>
            <person name="Halonen O."/>
            <person name="Pirttila A."/>
            <person name="Frank C."/>
            <person name="Woyke T.J."/>
        </authorList>
    </citation>
    <scope>NUCLEOTIDE SEQUENCE [LARGE SCALE GENOMIC DNA]</scope>
    <source>
        <strain evidence="1 2">DSM 13060</strain>
    </source>
</reference>
<dbReference type="Proteomes" id="UP000004382">
    <property type="component" value="Unassembled WGS sequence"/>
</dbReference>
<name>H1KNQ6_METEX</name>
<dbReference type="SUPFAM" id="SSF53756">
    <property type="entry name" value="UDP-Glycosyltransferase/glycogen phosphorylase"/>
    <property type="match status" value="1"/>
</dbReference>
<dbReference type="EMBL" id="AGJK01000148">
    <property type="protein sequence ID" value="EHP90860.1"/>
    <property type="molecule type" value="Genomic_DNA"/>
</dbReference>
<sequence length="49" mass="4871">LAAALTRLAADPALVARMGAAARARILEGGYTEAAVAETVAGLYAELLG</sequence>
<gene>
    <name evidence="1" type="ORF">MetexDRAFT_4269</name>
</gene>
<comment type="caution">
    <text evidence="1">The sequence shown here is derived from an EMBL/GenBank/DDBJ whole genome shotgun (WGS) entry which is preliminary data.</text>
</comment>
<organism evidence="1 2">
    <name type="scientific">Methylorubrum extorquens DSM 13060</name>
    <dbReference type="NCBI Taxonomy" id="882800"/>
    <lineage>
        <taxon>Bacteria</taxon>
        <taxon>Pseudomonadati</taxon>
        <taxon>Pseudomonadota</taxon>
        <taxon>Alphaproteobacteria</taxon>
        <taxon>Hyphomicrobiales</taxon>
        <taxon>Methylobacteriaceae</taxon>
        <taxon>Methylorubrum</taxon>
    </lineage>
</organism>
<dbReference type="AlphaFoldDB" id="H1KNQ6"/>
<evidence type="ECO:0000313" key="1">
    <source>
        <dbReference type="EMBL" id="EHP90860.1"/>
    </source>
</evidence>
<protein>
    <submittedName>
        <fullName evidence="1">Glycosyl transferase group 1</fullName>
    </submittedName>
</protein>
<evidence type="ECO:0000313" key="2">
    <source>
        <dbReference type="Proteomes" id="UP000004382"/>
    </source>
</evidence>
<accession>H1KNQ6</accession>
<feature type="non-terminal residue" evidence="1">
    <location>
        <position position="1"/>
    </location>
</feature>
<proteinExistence type="predicted"/>
<dbReference type="GO" id="GO:0016740">
    <property type="term" value="F:transferase activity"/>
    <property type="evidence" value="ECO:0007669"/>
    <property type="project" value="UniProtKB-KW"/>
</dbReference>
<keyword evidence="1" id="KW-0808">Transferase</keyword>